<reference evidence="1" key="1">
    <citation type="submission" date="2022-07" db="EMBL/GenBank/DDBJ databases">
        <title>Phylogenomic reconstructions and comparative analyses of Kickxellomycotina fungi.</title>
        <authorList>
            <person name="Reynolds N.K."/>
            <person name="Stajich J.E."/>
            <person name="Barry K."/>
            <person name="Grigoriev I.V."/>
            <person name="Crous P."/>
            <person name="Smith M.E."/>
        </authorList>
    </citation>
    <scope>NUCLEOTIDE SEQUENCE</scope>
    <source>
        <strain evidence="1">NBRC 105413</strain>
    </source>
</reference>
<sequence>MPVSYVFVTGSDVDGNGVIAVANGVEKGSGSEEIGCEPSGCDSVVRIGMGKGAGDPVNDIVSDEELETLAACAVDAEDNTMLGYREVLVEIGFVDELPAAVSSL</sequence>
<organism evidence="1 2">
    <name type="scientific">Coemansia asiatica</name>
    <dbReference type="NCBI Taxonomy" id="1052880"/>
    <lineage>
        <taxon>Eukaryota</taxon>
        <taxon>Fungi</taxon>
        <taxon>Fungi incertae sedis</taxon>
        <taxon>Zoopagomycota</taxon>
        <taxon>Kickxellomycotina</taxon>
        <taxon>Kickxellomycetes</taxon>
        <taxon>Kickxellales</taxon>
        <taxon>Kickxellaceae</taxon>
        <taxon>Coemansia</taxon>
    </lineage>
</organism>
<accession>A0A9W7XMR4</accession>
<dbReference type="Proteomes" id="UP001145021">
    <property type="component" value="Unassembled WGS sequence"/>
</dbReference>
<gene>
    <name evidence="1" type="ORF">LPJ64_002610</name>
</gene>
<proteinExistence type="predicted"/>
<evidence type="ECO:0000313" key="2">
    <source>
        <dbReference type="Proteomes" id="UP001145021"/>
    </source>
</evidence>
<name>A0A9W7XMR4_9FUNG</name>
<dbReference type="AlphaFoldDB" id="A0A9W7XMR4"/>
<dbReference type="EMBL" id="JANBOH010000086">
    <property type="protein sequence ID" value="KAJ1645855.1"/>
    <property type="molecule type" value="Genomic_DNA"/>
</dbReference>
<protein>
    <submittedName>
        <fullName evidence="1">Uncharacterized protein</fullName>
    </submittedName>
</protein>
<keyword evidence="2" id="KW-1185">Reference proteome</keyword>
<evidence type="ECO:0000313" key="1">
    <source>
        <dbReference type="EMBL" id="KAJ1645855.1"/>
    </source>
</evidence>
<comment type="caution">
    <text evidence="1">The sequence shown here is derived from an EMBL/GenBank/DDBJ whole genome shotgun (WGS) entry which is preliminary data.</text>
</comment>